<comment type="caution">
    <text evidence="1">The sequence shown here is derived from an EMBL/GenBank/DDBJ whole genome shotgun (WGS) entry which is preliminary data.</text>
</comment>
<gene>
    <name evidence="1" type="ORF">S06H3_10066</name>
</gene>
<sequence>MDKLKQRIGRLEEQIGDLEFTQIYKLRDRVSKLEANAEVLIEIGPAPNLQRAPRRKQVLIKELILKLLNHLGLTIEFKPEKWKLAEKKQIGEH</sequence>
<accession>X1LQP8</accession>
<name>X1LQP8_9ZZZZ</name>
<protein>
    <submittedName>
        <fullName evidence="1">Uncharacterized protein</fullName>
    </submittedName>
</protein>
<evidence type="ECO:0000313" key="1">
    <source>
        <dbReference type="EMBL" id="GAI04725.1"/>
    </source>
</evidence>
<organism evidence="1">
    <name type="scientific">marine sediment metagenome</name>
    <dbReference type="NCBI Taxonomy" id="412755"/>
    <lineage>
        <taxon>unclassified sequences</taxon>
        <taxon>metagenomes</taxon>
        <taxon>ecological metagenomes</taxon>
    </lineage>
</organism>
<proteinExistence type="predicted"/>
<dbReference type="EMBL" id="BARV01004582">
    <property type="protein sequence ID" value="GAI04725.1"/>
    <property type="molecule type" value="Genomic_DNA"/>
</dbReference>
<reference evidence="1" key="1">
    <citation type="journal article" date="2014" name="Front. Microbiol.">
        <title>High frequency of phylogenetically diverse reductive dehalogenase-homologous genes in deep subseafloor sedimentary metagenomes.</title>
        <authorList>
            <person name="Kawai M."/>
            <person name="Futagami T."/>
            <person name="Toyoda A."/>
            <person name="Takaki Y."/>
            <person name="Nishi S."/>
            <person name="Hori S."/>
            <person name="Arai W."/>
            <person name="Tsubouchi T."/>
            <person name="Morono Y."/>
            <person name="Uchiyama I."/>
            <person name="Ito T."/>
            <person name="Fujiyama A."/>
            <person name="Inagaki F."/>
            <person name="Takami H."/>
        </authorList>
    </citation>
    <scope>NUCLEOTIDE SEQUENCE</scope>
    <source>
        <strain evidence="1">Expedition CK06-06</strain>
    </source>
</reference>
<dbReference type="AlphaFoldDB" id="X1LQP8"/>